<organism evidence="16">
    <name type="scientific">Cryptomeria japonica</name>
    <name type="common">Japanese cedar</name>
    <name type="synonym">Cupressus japonica</name>
    <dbReference type="NCBI Taxonomy" id="3369"/>
    <lineage>
        <taxon>Eukaryota</taxon>
        <taxon>Viridiplantae</taxon>
        <taxon>Streptophyta</taxon>
        <taxon>Embryophyta</taxon>
        <taxon>Tracheophyta</taxon>
        <taxon>Spermatophyta</taxon>
        <taxon>Pinopsida</taxon>
        <taxon>Pinidae</taxon>
        <taxon>Conifers II</taxon>
        <taxon>Cupressales</taxon>
        <taxon>Cupressaceae</taxon>
        <taxon>Cryptomeria</taxon>
    </lineage>
</organism>
<evidence type="ECO:0000256" key="4">
    <source>
        <dbReference type="ARBA" id="ARBA00012269"/>
    </source>
</evidence>
<evidence type="ECO:0000259" key="15">
    <source>
        <dbReference type="PROSITE" id="PS51471"/>
    </source>
</evidence>
<name>Q1XG55_CRYJA</name>
<comment type="catalytic activity">
    <reaction evidence="14">
        <text>L-prolyl-[collagen] + 2-oxoglutarate + O2 = trans-4-hydroxy-L-prolyl-[collagen] + succinate + CO2</text>
        <dbReference type="Rhea" id="RHEA:18945"/>
        <dbReference type="Rhea" id="RHEA-COMP:11676"/>
        <dbReference type="Rhea" id="RHEA-COMP:11680"/>
        <dbReference type="ChEBI" id="CHEBI:15379"/>
        <dbReference type="ChEBI" id="CHEBI:16526"/>
        <dbReference type="ChEBI" id="CHEBI:16810"/>
        <dbReference type="ChEBI" id="CHEBI:30031"/>
        <dbReference type="ChEBI" id="CHEBI:50342"/>
        <dbReference type="ChEBI" id="CHEBI:61965"/>
        <dbReference type="EC" id="1.14.11.2"/>
    </reaction>
</comment>
<keyword evidence="13" id="KW-0325">Glycoprotein</keyword>
<dbReference type="GO" id="GO:0031418">
    <property type="term" value="F:L-ascorbic acid binding"/>
    <property type="evidence" value="ECO:0007669"/>
    <property type="project" value="InterPro"/>
</dbReference>
<dbReference type="PANTHER" id="PTHR10869:SF123">
    <property type="entry name" value="PROLYL 4-HYDROXYLASE 10-RELATED"/>
    <property type="match status" value="1"/>
</dbReference>
<dbReference type="PROSITE" id="PS51471">
    <property type="entry name" value="FE2OG_OXY"/>
    <property type="match status" value="1"/>
</dbReference>
<evidence type="ECO:0000256" key="13">
    <source>
        <dbReference type="ARBA" id="ARBA00023180"/>
    </source>
</evidence>
<sequence>MNSLLHLTGRRSMGKEMHRIRKSYKSMNDTVPPLLFRFTLLSVFVLFVLAIWVFSVPVKRTPYQISRQLSESIAADYAKRSDGKDEPKERVEVLSWEPRAFLYHNFLAKDECEYLINIAKPHMVKSMVVDSKTGGSMDSNVRTSSGWFLNRGQDKIIRRIEKRIADFSHIPVEHGEGLHVLHYEVEQKYDAHYDYFSDTINVKNGGQRGATMLMYLSDVEKGGETVFPQSKVNSSSVPWWDELSECGRSGLSVRPKMGDALLFWSVKPDASLDPSSLHGSCPVIQGNKWSATKWMRLNKYSV</sequence>
<dbReference type="Pfam" id="PF13640">
    <property type="entry name" value="2OG-FeII_Oxy_3"/>
    <property type="match status" value="1"/>
</dbReference>
<evidence type="ECO:0000256" key="12">
    <source>
        <dbReference type="ARBA" id="ARBA00023136"/>
    </source>
</evidence>
<comment type="subcellular location">
    <subcellularLocation>
        <location evidence="2">Endoplasmic reticulum membrane</location>
        <topology evidence="2">Single-pass type II membrane protein</topology>
    </subcellularLocation>
</comment>
<keyword evidence="12" id="KW-0472">Membrane</keyword>
<evidence type="ECO:0000256" key="6">
    <source>
        <dbReference type="ARBA" id="ARBA00022723"/>
    </source>
</evidence>
<comment type="cofactor">
    <cofactor evidence="1">
        <name>L-ascorbate</name>
        <dbReference type="ChEBI" id="CHEBI:38290"/>
    </cofactor>
</comment>
<dbReference type="KEGG" id="cjf:131073981"/>
<dbReference type="InterPro" id="IPR006620">
    <property type="entry name" value="Pro_4_hyd_alph"/>
</dbReference>
<keyword evidence="8" id="KW-0735">Signal-anchor</keyword>
<dbReference type="AlphaFoldDB" id="Q1XG55"/>
<comment type="similarity">
    <text evidence="3">Belongs to the P4HA family.</text>
</comment>
<evidence type="ECO:0000256" key="7">
    <source>
        <dbReference type="ARBA" id="ARBA00022964"/>
    </source>
</evidence>
<dbReference type="InterPro" id="IPR045054">
    <property type="entry name" value="P4HA-like"/>
</dbReference>
<dbReference type="PANTHER" id="PTHR10869">
    <property type="entry name" value="PROLYL 4-HYDROXYLASE ALPHA SUBUNIT"/>
    <property type="match status" value="1"/>
</dbReference>
<dbReference type="InterPro" id="IPR044862">
    <property type="entry name" value="Pro_4_hyd_alph_FE2OG_OXY"/>
</dbReference>
<evidence type="ECO:0000256" key="8">
    <source>
        <dbReference type="ARBA" id="ARBA00022968"/>
    </source>
</evidence>
<keyword evidence="10" id="KW-0560">Oxidoreductase</keyword>
<dbReference type="EC" id="1.14.11.2" evidence="4"/>
<reference evidence="16" key="1">
    <citation type="submission" date="2006-03" db="EMBL/GenBank/DDBJ databases">
        <title>Isolation and characterization of cDNAs expressed in the pollen of Cryptomeria japonica.</title>
        <authorList>
            <person name="Futamura N."/>
            <person name="Shinohara K."/>
        </authorList>
    </citation>
    <scope>NUCLEOTIDE SEQUENCE</scope>
    <source>
        <tissue evidence="16">Pollen</tissue>
    </source>
</reference>
<evidence type="ECO:0000256" key="10">
    <source>
        <dbReference type="ARBA" id="ARBA00023002"/>
    </source>
</evidence>
<dbReference type="Gene3D" id="2.60.120.620">
    <property type="entry name" value="q2cbj1_9rhob like domain"/>
    <property type="match status" value="1"/>
</dbReference>
<proteinExistence type="evidence at transcript level"/>
<dbReference type="GO" id="GO:0004656">
    <property type="term" value="F:procollagen-proline 4-dioxygenase activity"/>
    <property type="evidence" value="ECO:0007669"/>
    <property type="project" value="UniProtKB-EC"/>
</dbReference>
<evidence type="ECO:0000256" key="3">
    <source>
        <dbReference type="ARBA" id="ARBA00006511"/>
    </source>
</evidence>
<dbReference type="OrthoDB" id="420380at2759"/>
<dbReference type="RefSeq" id="XP_057866504.1">
    <property type="nucleotide sequence ID" value="XM_058010521.2"/>
</dbReference>
<dbReference type="InterPro" id="IPR005123">
    <property type="entry name" value="Oxoglu/Fe-dep_dioxygenase_dom"/>
</dbReference>
<protein>
    <recommendedName>
        <fullName evidence="4">procollagen-proline 4-dioxygenase</fullName>
        <ecNumber evidence="4">1.14.11.2</ecNumber>
    </recommendedName>
</protein>
<evidence type="ECO:0000256" key="11">
    <source>
        <dbReference type="ARBA" id="ARBA00023004"/>
    </source>
</evidence>
<evidence type="ECO:0000256" key="1">
    <source>
        <dbReference type="ARBA" id="ARBA00001961"/>
    </source>
</evidence>
<evidence type="ECO:0000256" key="14">
    <source>
        <dbReference type="ARBA" id="ARBA00049169"/>
    </source>
</evidence>
<dbReference type="SMART" id="SM00702">
    <property type="entry name" value="P4Hc"/>
    <property type="match status" value="1"/>
</dbReference>
<keyword evidence="11" id="KW-0408">Iron</keyword>
<keyword evidence="9" id="KW-1133">Transmembrane helix</keyword>
<keyword evidence="5" id="KW-0812">Transmembrane</keyword>
<feature type="domain" description="Fe2OG dioxygenase" evidence="15">
    <location>
        <begin position="174"/>
        <end position="297"/>
    </location>
</feature>
<evidence type="ECO:0000256" key="2">
    <source>
        <dbReference type="ARBA" id="ARBA00004648"/>
    </source>
</evidence>
<dbReference type="GO" id="GO:0005789">
    <property type="term" value="C:endoplasmic reticulum membrane"/>
    <property type="evidence" value="ECO:0007669"/>
    <property type="project" value="UniProtKB-SubCell"/>
</dbReference>
<dbReference type="GeneID" id="131073981"/>
<dbReference type="RefSeq" id="XP_057866503.1">
    <property type="nucleotide sequence ID" value="XM_058010520.2"/>
</dbReference>
<dbReference type="EMBL" id="AB254817">
    <property type="protein sequence ID" value="BAE92293.1"/>
    <property type="molecule type" value="mRNA"/>
</dbReference>
<dbReference type="GO" id="GO:0005506">
    <property type="term" value="F:iron ion binding"/>
    <property type="evidence" value="ECO:0007669"/>
    <property type="project" value="InterPro"/>
</dbReference>
<evidence type="ECO:0000256" key="5">
    <source>
        <dbReference type="ARBA" id="ARBA00022692"/>
    </source>
</evidence>
<evidence type="ECO:0000313" key="16">
    <source>
        <dbReference type="EMBL" id="BAE92293.1"/>
    </source>
</evidence>
<keyword evidence="6" id="KW-0479">Metal-binding</keyword>
<evidence type="ECO:0000256" key="9">
    <source>
        <dbReference type="ARBA" id="ARBA00022989"/>
    </source>
</evidence>
<keyword evidence="7" id="KW-0223">Dioxygenase</keyword>
<dbReference type="FunFam" id="2.60.120.620:FF:000002">
    <property type="entry name" value="Prolyl 4-hydroxylase 4"/>
    <property type="match status" value="1"/>
</dbReference>
<accession>Q1XG55</accession>